<dbReference type="EMBL" id="BAABCK010000031">
    <property type="protein sequence ID" value="GAA3726582.1"/>
    <property type="molecule type" value="Genomic_DNA"/>
</dbReference>
<dbReference type="Proteomes" id="UP001500920">
    <property type="component" value="Unassembled WGS sequence"/>
</dbReference>
<evidence type="ECO:0000313" key="2">
    <source>
        <dbReference type="Proteomes" id="UP001500920"/>
    </source>
</evidence>
<evidence type="ECO:0000313" key="1">
    <source>
        <dbReference type="EMBL" id="GAA3726582.1"/>
    </source>
</evidence>
<keyword evidence="2" id="KW-1185">Reference proteome</keyword>
<protein>
    <submittedName>
        <fullName evidence="1">Uncharacterized protein</fullName>
    </submittedName>
</protein>
<sequence length="177" mass="20837">MDEKFTVSAQTTSEDNKVTYKIDSFSSLVPREQLDKVTDYDVNSIKERLKKLYIINRDISAVNFHINDYLLTVLSIYDESHDNRFLELSKNITEMILQYSTDTVYYINYYQVLKRSRELSIIEKQELKKLLGNKESLIAEVCIKIILEEDISQLIEQLDGTTKINLQSWPIYNLYNT</sequence>
<comment type="caution">
    <text evidence="1">The sequence shown here is derived from an EMBL/GenBank/DDBJ whole genome shotgun (WGS) entry which is preliminary data.</text>
</comment>
<accession>A0ABP7EWQ0</accession>
<organism evidence="1 2">
    <name type="scientific">Salinicoccus jeotgali</name>
    <dbReference type="NCBI Taxonomy" id="381634"/>
    <lineage>
        <taxon>Bacteria</taxon>
        <taxon>Bacillati</taxon>
        <taxon>Bacillota</taxon>
        <taxon>Bacilli</taxon>
        <taxon>Bacillales</taxon>
        <taxon>Staphylococcaceae</taxon>
        <taxon>Salinicoccus</taxon>
    </lineage>
</organism>
<reference evidence="2" key="1">
    <citation type="journal article" date="2019" name="Int. J. Syst. Evol. Microbiol.">
        <title>The Global Catalogue of Microorganisms (GCM) 10K type strain sequencing project: providing services to taxonomists for standard genome sequencing and annotation.</title>
        <authorList>
            <consortium name="The Broad Institute Genomics Platform"/>
            <consortium name="The Broad Institute Genome Sequencing Center for Infectious Disease"/>
            <person name="Wu L."/>
            <person name="Ma J."/>
        </authorList>
    </citation>
    <scope>NUCLEOTIDE SEQUENCE [LARGE SCALE GENOMIC DNA]</scope>
    <source>
        <strain evidence="2">JCM 16981</strain>
    </source>
</reference>
<dbReference type="RefSeq" id="WP_344703108.1">
    <property type="nucleotide sequence ID" value="NZ_BAABCK010000031.1"/>
</dbReference>
<gene>
    <name evidence="1" type="ORF">GCM10022378_15220</name>
</gene>
<name>A0ABP7EWQ0_9STAP</name>
<proteinExistence type="predicted"/>